<feature type="region of interest" description="Disordered" evidence="1">
    <location>
        <begin position="1"/>
        <end position="53"/>
    </location>
</feature>
<evidence type="ECO:0000256" key="1">
    <source>
        <dbReference type="SAM" id="MobiDB-lite"/>
    </source>
</evidence>
<dbReference type="EMBL" id="CADCXU010020474">
    <property type="protein sequence ID" value="CAB0008516.1"/>
    <property type="molecule type" value="Genomic_DNA"/>
</dbReference>
<organism evidence="2 3">
    <name type="scientific">Nesidiocoris tenuis</name>
    <dbReference type="NCBI Taxonomy" id="355587"/>
    <lineage>
        <taxon>Eukaryota</taxon>
        <taxon>Metazoa</taxon>
        <taxon>Ecdysozoa</taxon>
        <taxon>Arthropoda</taxon>
        <taxon>Hexapoda</taxon>
        <taxon>Insecta</taxon>
        <taxon>Pterygota</taxon>
        <taxon>Neoptera</taxon>
        <taxon>Paraneoptera</taxon>
        <taxon>Hemiptera</taxon>
        <taxon>Heteroptera</taxon>
        <taxon>Panheteroptera</taxon>
        <taxon>Cimicomorpha</taxon>
        <taxon>Miridae</taxon>
        <taxon>Dicyphina</taxon>
        <taxon>Nesidiocoris</taxon>
    </lineage>
</organism>
<reference evidence="2 3" key="1">
    <citation type="submission" date="2020-02" db="EMBL/GenBank/DDBJ databases">
        <authorList>
            <person name="Ferguson B K."/>
        </authorList>
    </citation>
    <scope>NUCLEOTIDE SEQUENCE [LARGE SCALE GENOMIC DNA]</scope>
</reference>
<protein>
    <submittedName>
        <fullName evidence="2">Uncharacterized protein</fullName>
    </submittedName>
</protein>
<gene>
    <name evidence="2" type="ORF">NTEN_LOCUS13762</name>
</gene>
<evidence type="ECO:0000313" key="2">
    <source>
        <dbReference type="EMBL" id="CAB0008516.1"/>
    </source>
</evidence>
<sequence>TLRNSTIVSRGRKSERQGGSRARQTQMESSTRWKSSTAREAECDGEGALYGRG</sequence>
<accession>A0A6H5GZ91</accession>
<keyword evidence="3" id="KW-1185">Reference proteome</keyword>
<name>A0A6H5GZ91_9HEMI</name>
<feature type="compositionally biased region" description="Polar residues" evidence="1">
    <location>
        <begin position="22"/>
        <end position="36"/>
    </location>
</feature>
<evidence type="ECO:0000313" key="3">
    <source>
        <dbReference type="Proteomes" id="UP000479000"/>
    </source>
</evidence>
<proteinExistence type="predicted"/>
<feature type="non-terminal residue" evidence="2">
    <location>
        <position position="1"/>
    </location>
</feature>
<dbReference type="Proteomes" id="UP000479000">
    <property type="component" value="Unassembled WGS sequence"/>
</dbReference>
<dbReference type="AlphaFoldDB" id="A0A6H5GZ91"/>
<feature type="non-terminal residue" evidence="2">
    <location>
        <position position="53"/>
    </location>
</feature>